<proteinExistence type="predicted"/>
<organism evidence="2 3">
    <name type="scientific">Roseateles saccharophilus</name>
    <name type="common">Pseudomonas saccharophila</name>
    <dbReference type="NCBI Taxonomy" id="304"/>
    <lineage>
        <taxon>Bacteria</taxon>
        <taxon>Pseudomonadati</taxon>
        <taxon>Pseudomonadota</taxon>
        <taxon>Betaproteobacteria</taxon>
        <taxon>Burkholderiales</taxon>
        <taxon>Sphaerotilaceae</taxon>
        <taxon>Roseateles</taxon>
    </lineage>
</organism>
<comment type="caution">
    <text evidence="2">The sequence shown here is derived from an EMBL/GenBank/DDBJ whole genome shotgun (WGS) entry which is preliminary data.</text>
</comment>
<accession>A0ABU1YKW4</accession>
<reference evidence="2 3" key="1">
    <citation type="submission" date="2023-07" db="EMBL/GenBank/DDBJ databases">
        <title>Sorghum-associated microbial communities from plants grown in Nebraska, USA.</title>
        <authorList>
            <person name="Schachtman D."/>
        </authorList>
    </citation>
    <scope>NUCLEOTIDE SEQUENCE [LARGE SCALE GENOMIC DNA]</scope>
    <source>
        <strain evidence="2 3">BE314</strain>
    </source>
</reference>
<dbReference type="RefSeq" id="WP_310264260.1">
    <property type="nucleotide sequence ID" value="NZ_JAVDXU010000001.1"/>
</dbReference>
<dbReference type="Proteomes" id="UP001180453">
    <property type="component" value="Unassembled WGS sequence"/>
</dbReference>
<feature type="region of interest" description="Disordered" evidence="1">
    <location>
        <begin position="64"/>
        <end position="109"/>
    </location>
</feature>
<protein>
    <submittedName>
        <fullName evidence="2">Uncharacterized protein</fullName>
    </submittedName>
</protein>
<name>A0ABU1YKW4_ROSSA</name>
<evidence type="ECO:0000313" key="3">
    <source>
        <dbReference type="Proteomes" id="UP001180453"/>
    </source>
</evidence>
<gene>
    <name evidence="2" type="ORF">J2X20_002126</name>
</gene>
<sequence length="121" mass="12705">MAGDLIGITVDTFDALHERIKPAREVVLVAGLAVPKERLGGVAADGMTAEPVMPAAEAVERLARQPLQQRDARLQPSGRAAHGQTVPKRGPAAKPHGAPETSEEVSRQAGGALFNLSEWAL</sequence>
<dbReference type="EMBL" id="JAVDXU010000001">
    <property type="protein sequence ID" value="MDR7269497.1"/>
    <property type="molecule type" value="Genomic_DNA"/>
</dbReference>
<evidence type="ECO:0000256" key="1">
    <source>
        <dbReference type="SAM" id="MobiDB-lite"/>
    </source>
</evidence>
<evidence type="ECO:0000313" key="2">
    <source>
        <dbReference type="EMBL" id="MDR7269497.1"/>
    </source>
</evidence>
<keyword evidence="3" id="KW-1185">Reference proteome</keyword>